<evidence type="ECO:0000256" key="1">
    <source>
        <dbReference type="SAM" id="MobiDB-lite"/>
    </source>
</evidence>
<reference evidence="2 3" key="1">
    <citation type="submission" date="2017-06" db="EMBL/GenBank/DDBJ databases">
        <title>Ant-infecting Ophiocordyceps genomes reveal a high diversity of potential behavioral manipulation genes and a possible major role for enterotoxins.</title>
        <authorList>
            <person name="De Bekker C."/>
            <person name="Evans H.C."/>
            <person name="Brachmann A."/>
            <person name="Hughes D.P."/>
        </authorList>
    </citation>
    <scope>NUCLEOTIDE SEQUENCE [LARGE SCALE GENOMIC DNA]</scope>
    <source>
        <strain evidence="2 3">1348a</strain>
    </source>
</reference>
<feature type="compositionally biased region" description="Polar residues" evidence="1">
    <location>
        <begin position="60"/>
        <end position="69"/>
    </location>
</feature>
<feature type="region of interest" description="Disordered" evidence="1">
    <location>
        <begin position="1"/>
        <end position="186"/>
    </location>
</feature>
<evidence type="ECO:0008006" key="4">
    <source>
        <dbReference type="Google" id="ProtNLM"/>
    </source>
</evidence>
<dbReference type="Proteomes" id="UP000224854">
    <property type="component" value="Unassembled WGS sequence"/>
</dbReference>
<dbReference type="OrthoDB" id="4093188at2759"/>
<comment type="caution">
    <text evidence="2">The sequence shown here is derived from an EMBL/GenBank/DDBJ whole genome shotgun (WGS) entry which is preliminary data.</text>
</comment>
<feature type="compositionally biased region" description="Basic residues" evidence="1">
    <location>
        <begin position="127"/>
        <end position="137"/>
    </location>
</feature>
<feature type="compositionally biased region" description="Basic and acidic residues" evidence="1">
    <location>
        <begin position="44"/>
        <end position="57"/>
    </location>
</feature>
<dbReference type="EMBL" id="NJEU01000225">
    <property type="protein sequence ID" value="PHH78406.1"/>
    <property type="molecule type" value="Genomic_DNA"/>
</dbReference>
<feature type="compositionally biased region" description="Low complexity" evidence="1">
    <location>
        <begin position="70"/>
        <end position="84"/>
    </location>
</feature>
<keyword evidence="3" id="KW-1185">Reference proteome</keyword>
<dbReference type="PANTHER" id="PTHR28061:SF1">
    <property type="entry name" value="INO80 COMPLEX SUBUNIT 4"/>
    <property type="match status" value="1"/>
</dbReference>
<evidence type="ECO:0000313" key="2">
    <source>
        <dbReference type="EMBL" id="PHH78406.1"/>
    </source>
</evidence>
<organism evidence="2 3">
    <name type="scientific">Ophiocordyceps australis</name>
    <dbReference type="NCBI Taxonomy" id="1399860"/>
    <lineage>
        <taxon>Eukaryota</taxon>
        <taxon>Fungi</taxon>
        <taxon>Dikarya</taxon>
        <taxon>Ascomycota</taxon>
        <taxon>Pezizomycotina</taxon>
        <taxon>Sordariomycetes</taxon>
        <taxon>Hypocreomycetidae</taxon>
        <taxon>Hypocreales</taxon>
        <taxon>Ophiocordycipitaceae</taxon>
        <taxon>Ophiocordyceps</taxon>
    </lineage>
</organism>
<dbReference type="GO" id="GO:0031011">
    <property type="term" value="C:Ino80 complex"/>
    <property type="evidence" value="ECO:0007669"/>
    <property type="project" value="InterPro"/>
</dbReference>
<sequence>MPPSTKITEPRRKSGAKPSLLITLTLSPPKLRNLLLPQSTDEESPVKESASSKEDSKASPANSATPAPQSNSNSAENASDSNAATPAAEGTPVSSAMGPPAEGPKKKGIKRSAATANGTAEGGPKPPRGKPGPKKKPRLEDGTIDHSTNRPAGGHKLGPKANQGAINAGLRALDRSGKPCRKWSRGGFCLKSFTGVQWEIARWRAPPKKSLEANMDDSAAPSAENSSSKENKENRPDANSASNSNSGADMEMRSVLSVNASSPAPMALVPSCTAPITA</sequence>
<feature type="region of interest" description="Disordered" evidence="1">
    <location>
        <begin position="200"/>
        <end position="257"/>
    </location>
</feature>
<feature type="compositionally biased region" description="Low complexity" evidence="1">
    <location>
        <begin position="238"/>
        <end position="248"/>
    </location>
</feature>
<evidence type="ECO:0000313" key="3">
    <source>
        <dbReference type="Proteomes" id="UP000224854"/>
    </source>
</evidence>
<accession>A0A2C5ZEE6</accession>
<protein>
    <recommendedName>
        <fullName evidence="4">DUF1711 domain-containing protein</fullName>
    </recommendedName>
</protein>
<gene>
    <name evidence="2" type="ORF">CDD82_3067</name>
</gene>
<dbReference type="PANTHER" id="PTHR28061">
    <property type="entry name" value="INO EIGHTY SUBUNIT 4"/>
    <property type="match status" value="1"/>
</dbReference>
<feature type="compositionally biased region" description="Low complexity" evidence="1">
    <location>
        <begin position="17"/>
        <end position="31"/>
    </location>
</feature>
<dbReference type="GO" id="GO:0006338">
    <property type="term" value="P:chromatin remodeling"/>
    <property type="evidence" value="ECO:0007669"/>
    <property type="project" value="InterPro"/>
</dbReference>
<dbReference type="AlphaFoldDB" id="A0A2C5ZEE6"/>
<feature type="compositionally biased region" description="Basic and acidic residues" evidence="1">
    <location>
        <begin position="227"/>
        <end position="236"/>
    </location>
</feature>
<proteinExistence type="predicted"/>
<dbReference type="Pfam" id="PF08193">
    <property type="entry name" value="INO80_Ies4"/>
    <property type="match status" value="1"/>
</dbReference>
<name>A0A2C5ZEE6_9HYPO</name>
<feature type="compositionally biased region" description="Basic and acidic residues" evidence="1">
    <location>
        <begin position="138"/>
        <end position="148"/>
    </location>
</feature>
<dbReference type="InterPro" id="IPR013175">
    <property type="entry name" value="INO80_su_Ies4"/>
</dbReference>